<dbReference type="EMBL" id="CATOUU010000906">
    <property type="protein sequence ID" value="CAI9958475.1"/>
    <property type="molecule type" value="Genomic_DNA"/>
</dbReference>
<reference evidence="4 5" key="2">
    <citation type="submission" date="2024-07" db="EMBL/GenBank/DDBJ databases">
        <authorList>
            <person name="Akdeniz Z."/>
        </authorList>
    </citation>
    <scope>NUCLEOTIDE SEQUENCE [LARGE SCALE GENOMIC DNA]</scope>
</reference>
<evidence type="ECO:0000256" key="1">
    <source>
        <dbReference type="ARBA" id="ARBA00022614"/>
    </source>
</evidence>
<dbReference type="InterPro" id="IPR003591">
    <property type="entry name" value="Leu-rich_rpt_typical-subtyp"/>
</dbReference>
<dbReference type="Proteomes" id="UP001642409">
    <property type="component" value="Unassembled WGS sequence"/>
</dbReference>
<keyword evidence="2" id="KW-0677">Repeat</keyword>
<protein>
    <submittedName>
        <fullName evidence="3">Uncharacterized protein</fullName>
    </submittedName>
</protein>
<evidence type="ECO:0000313" key="3">
    <source>
        <dbReference type="EMBL" id="CAI9958475.1"/>
    </source>
</evidence>
<dbReference type="PANTHER" id="PTHR18849:SF0">
    <property type="entry name" value="CILIA- AND FLAGELLA-ASSOCIATED PROTEIN 410-RELATED"/>
    <property type="match status" value="1"/>
</dbReference>
<comment type="caution">
    <text evidence="3">The sequence shown here is derived from an EMBL/GenBank/DDBJ whole genome shotgun (WGS) entry which is preliminary data.</text>
</comment>
<dbReference type="AlphaFoldDB" id="A0AA86QVU0"/>
<dbReference type="SMART" id="SM00369">
    <property type="entry name" value="LRR_TYP"/>
    <property type="match status" value="6"/>
</dbReference>
<organism evidence="3">
    <name type="scientific">Hexamita inflata</name>
    <dbReference type="NCBI Taxonomy" id="28002"/>
    <lineage>
        <taxon>Eukaryota</taxon>
        <taxon>Metamonada</taxon>
        <taxon>Diplomonadida</taxon>
        <taxon>Hexamitidae</taxon>
        <taxon>Hexamitinae</taxon>
        <taxon>Hexamita</taxon>
    </lineage>
</organism>
<dbReference type="SUPFAM" id="SSF52058">
    <property type="entry name" value="L domain-like"/>
    <property type="match status" value="2"/>
</dbReference>
<dbReference type="Gene3D" id="3.80.10.10">
    <property type="entry name" value="Ribonuclease Inhibitor"/>
    <property type="match status" value="3"/>
</dbReference>
<dbReference type="PANTHER" id="PTHR18849">
    <property type="entry name" value="LEUCINE RICH REPEAT PROTEIN"/>
    <property type="match status" value="1"/>
</dbReference>
<name>A0AA86QVU0_9EUKA</name>
<dbReference type="SMART" id="SM00365">
    <property type="entry name" value="LRR_SD22"/>
    <property type="match status" value="6"/>
</dbReference>
<sequence length="617" mass="72104">MNFPTSIIGVENKMNVDDVVLIAVTFQLSNQCKWNAHFHVIISQKCNRNLLMKIKIVVQKWKTISFVVLAELALLGIDCSPYCNFNIDLISTQNDINVTIFQIMDRQNSVHEAQFRMEQFLQHKIESDQRVKQVESQQILEASFHKQLIQFIDKQISLEKCISYCQNRIQKKMSIPTYFVDQAAYNKYISSLVKKLVKKNVLKIYNNQNVQIIQFADSMLNNNASVIFQSCYNLKFGQQIQTITSLILNNCQLTTEQIKGIELQQQLQELNLGLNQLTDDCLDIIVQLKNLKYLNLSMNWFKNISILKQLIYLKQLDVSHNKIQRLNCLANLQLEKLDASENQLQEINDISNQTKLIFLRLSRNKLKNTADISQMDQLETLDLSQNNIQCILGLRALTKLKYLQLQNNNLTIFLAESNFIQELKNLNKDFIESINCQKQLTYEDHECYIRSANSNMSLQQLIDSMYDQIMINMYKNKIEDQQLFIMNDSELKTFKFTDAFDLKELRFLNCENISFSRTPTKIKKLIISSQLEHLNGIEQMTQLEYLDLNWNNISDISLKNLKNLSYLHLSENNISDISPLKELKNLMYLNLIFNNIIEFSALDDHPNRQKYGLQDSK</sequence>
<evidence type="ECO:0000313" key="5">
    <source>
        <dbReference type="Proteomes" id="UP001642409"/>
    </source>
</evidence>
<reference evidence="3" key="1">
    <citation type="submission" date="2023-06" db="EMBL/GenBank/DDBJ databases">
        <authorList>
            <person name="Kurt Z."/>
        </authorList>
    </citation>
    <scope>NUCLEOTIDE SEQUENCE</scope>
</reference>
<proteinExistence type="predicted"/>
<evidence type="ECO:0000256" key="2">
    <source>
        <dbReference type="ARBA" id="ARBA00022737"/>
    </source>
</evidence>
<dbReference type="PROSITE" id="PS51450">
    <property type="entry name" value="LRR"/>
    <property type="match status" value="7"/>
</dbReference>
<keyword evidence="1" id="KW-0433">Leucine-rich repeat</keyword>
<accession>A0AA86QVU0</accession>
<dbReference type="InterPro" id="IPR032675">
    <property type="entry name" value="LRR_dom_sf"/>
</dbReference>
<dbReference type="Pfam" id="PF13516">
    <property type="entry name" value="LRR_6"/>
    <property type="match status" value="1"/>
</dbReference>
<dbReference type="InterPro" id="IPR001611">
    <property type="entry name" value="Leu-rich_rpt"/>
</dbReference>
<evidence type="ECO:0000313" key="4">
    <source>
        <dbReference type="EMBL" id="CAL6010273.1"/>
    </source>
</evidence>
<keyword evidence="5" id="KW-1185">Reference proteome</keyword>
<gene>
    <name evidence="4" type="ORF">HINF_LOCUS22004</name>
    <name evidence="3" type="ORF">HINF_LOCUS46120</name>
</gene>
<dbReference type="EMBL" id="CAXDID020000061">
    <property type="protein sequence ID" value="CAL6010273.1"/>
    <property type="molecule type" value="Genomic_DNA"/>
</dbReference>